<reference evidence="3" key="1">
    <citation type="submission" date="2022-10" db="EMBL/GenBank/DDBJ databases">
        <title>Genome assembly of Pristionchus species.</title>
        <authorList>
            <person name="Yoshida K."/>
            <person name="Sommer R.J."/>
        </authorList>
    </citation>
    <scope>NUCLEOTIDE SEQUENCE [LARGE SCALE GENOMIC DNA]</scope>
    <source>
        <strain evidence="3">RS5460</strain>
    </source>
</reference>
<keyword evidence="3" id="KW-1185">Reference proteome</keyword>
<feature type="non-terminal residue" evidence="2">
    <location>
        <position position="355"/>
    </location>
</feature>
<organism evidence="2 3">
    <name type="scientific">Pristionchus mayeri</name>
    <dbReference type="NCBI Taxonomy" id="1317129"/>
    <lineage>
        <taxon>Eukaryota</taxon>
        <taxon>Metazoa</taxon>
        <taxon>Ecdysozoa</taxon>
        <taxon>Nematoda</taxon>
        <taxon>Chromadorea</taxon>
        <taxon>Rhabditida</taxon>
        <taxon>Rhabditina</taxon>
        <taxon>Diplogasteromorpha</taxon>
        <taxon>Diplogasteroidea</taxon>
        <taxon>Neodiplogasteridae</taxon>
        <taxon>Pristionchus</taxon>
    </lineage>
</organism>
<protein>
    <submittedName>
        <fullName evidence="2">Uncharacterized protein</fullName>
    </submittedName>
</protein>
<proteinExistence type="predicted"/>
<evidence type="ECO:0000313" key="3">
    <source>
        <dbReference type="Proteomes" id="UP001328107"/>
    </source>
</evidence>
<name>A0AAN5I4C8_9BILA</name>
<feature type="signal peptide" evidence="1">
    <location>
        <begin position="1"/>
        <end position="24"/>
    </location>
</feature>
<keyword evidence="1" id="KW-0732">Signal</keyword>
<evidence type="ECO:0000256" key="1">
    <source>
        <dbReference type="SAM" id="SignalP"/>
    </source>
</evidence>
<comment type="caution">
    <text evidence="2">The sequence shown here is derived from an EMBL/GenBank/DDBJ whole genome shotgun (WGS) entry which is preliminary data.</text>
</comment>
<dbReference type="Proteomes" id="UP001328107">
    <property type="component" value="Unassembled WGS sequence"/>
</dbReference>
<dbReference type="EMBL" id="BTRK01000005">
    <property type="protein sequence ID" value="GMR51792.1"/>
    <property type="molecule type" value="Genomic_DNA"/>
</dbReference>
<accession>A0AAN5I4C8</accession>
<gene>
    <name evidence="2" type="ORF">PMAYCL1PPCAC_21987</name>
</gene>
<feature type="chain" id="PRO_5042890819" evidence="1">
    <location>
        <begin position="25"/>
        <end position="355"/>
    </location>
</feature>
<sequence length="355" mass="39005">MTMTPMTHRLVLAICLCFLAFSEARVTFDASEVLDQSDINENNTAPFECPNGCRVYTPTSATLKIVDEEWTVVISFADLNARAIDNPLELEPGNYSVANDALGDPPEFILYVVQKGADNYNAKVYTSAQTISTNDRYITVLTDLPGMRLNGIGGDIKDYKPAVYAAGADSENKCKPVFQSRSFDNAQRTSVAILGPIASIDFGTDKYTHFVTFNYDYLTGPTNELGSSTVVVTPGYTGCGNDKVFTKEYDNGFKIDTEYKLSSDKEIALTFTADYSIAADTPPVEITINDDVIRLEDSGSTERDFVATEMWVFFDWTRAADDKKSNFAIQIDNLLKSGTGLGLAHIVVIAVFVVR</sequence>
<dbReference type="AlphaFoldDB" id="A0AAN5I4C8"/>
<evidence type="ECO:0000313" key="2">
    <source>
        <dbReference type="EMBL" id="GMR51792.1"/>
    </source>
</evidence>